<name>A0A6A6VQH5_9PEZI</name>
<protein>
    <submittedName>
        <fullName evidence="2">Uncharacterized protein</fullName>
    </submittedName>
</protein>
<evidence type="ECO:0000313" key="2">
    <source>
        <dbReference type="EMBL" id="KAF2752375.1"/>
    </source>
</evidence>
<keyword evidence="1" id="KW-0472">Membrane</keyword>
<feature type="transmembrane region" description="Helical" evidence="1">
    <location>
        <begin position="18"/>
        <end position="39"/>
    </location>
</feature>
<proteinExistence type="predicted"/>
<dbReference type="AlphaFoldDB" id="A0A6A6VQH5"/>
<keyword evidence="3" id="KW-1185">Reference proteome</keyword>
<accession>A0A6A6VQH5</accession>
<dbReference type="GeneID" id="54488835"/>
<dbReference type="Proteomes" id="UP000799437">
    <property type="component" value="Unassembled WGS sequence"/>
</dbReference>
<keyword evidence="1" id="KW-1133">Transmembrane helix</keyword>
<evidence type="ECO:0000256" key="1">
    <source>
        <dbReference type="SAM" id="Phobius"/>
    </source>
</evidence>
<sequence length="378" mass="41603">MGESKFSIRFLNISVTSYWHHGTNLSLVSIILIIAVSPLSDLRIRACGVASAYAAQVVALVPGVVLMSRRIWHQYRDPRGWEGELGFWFWIWTLLNAACDMASGGIGIVDVVSVAGIASVWTNEKVDAVFLGLQFLRSGLHFSLVLQKSFQNKAVEEPVLSSGQTISGSVSEKEQDHGSQRLHIILGTGWERASPGTEELLTVRALQSRDRELPNNFSQGIFPALPRCSATHSLRLHPASATSALQDVTPLIKKFLLCAQETTQFLEHTPTLLSEQTIAGWTERNFNINRSLFSPGTENGKARSNIWDADNVSLPPESERRLIDRPRIRNCGIAGSGPHGQRLGRSATNGQRVRSRLMKNANGMQTPRLVFGSDAKRG</sequence>
<reference evidence="2" key="1">
    <citation type="journal article" date="2020" name="Stud. Mycol.">
        <title>101 Dothideomycetes genomes: a test case for predicting lifestyles and emergence of pathogens.</title>
        <authorList>
            <person name="Haridas S."/>
            <person name="Albert R."/>
            <person name="Binder M."/>
            <person name="Bloem J."/>
            <person name="Labutti K."/>
            <person name="Salamov A."/>
            <person name="Andreopoulos B."/>
            <person name="Baker S."/>
            <person name="Barry K."/>
            <person name="Bills G."/>
            <person name="Bluhm B."/>
            <person name="Cannon C."/>
            <person name="Castanera R."/>
            <person name="Culley D."/>
            <person name="Daum C."/>
            <person name="Ezra D."/>
            <person name="Gonzalez J."/>
            <person name="Henrissat B."/>
            <person name="Kuo A."/>
            <person name="Liang C."/>
            <person name="Lipzen A."/>
            <person name="Lutzoni F."/>
            <person name="Magnuson J."/>
            <person name="Mondo S."/>
            <person name="Nolan M."/>
            <person name="Ohm R."/>
            <person name="Pangilinan J."/>
            <person name="Park H.-J."/>
            <person name="Ramirez L."/>
            <person name="Alfaro M."/>
            <person name="Sun H."/>
            <person name="Tritt A."/>
            <person name="Yoshinaga Y."/>
            <person name="Zwiers L.-H."/>
            <person name="Turgeon B."/>
            <person name="Goodwin S."/>
            <person name="Spatafora J."/>
            <person name="Crous P."/>
            <person name="Grigoriev I."/>
        </authorList>
    </citation>
    <scope>NUCLEOTIDE SEQUENCE</scope>
    <source>
        <strain evidence="2">CBS 121739</strain>
    </source>
</reference>
<organism evidence="2 3">
    <name type="scientific">Pseudovirgaria hyperparasitica</name>
    <dbReference type="NCBI Taxonomy" id="470096"/>
    <lineage>
        <taxon>Eukaryota</taxon>
        <taxon>Fungi</taxon>
        <taxon>Dikarya</taxon>
        <taxon>Ascomycota</taxon>
        <taxon>Pezizomycotina</taxon>
        <taxon>Dothideomycetes</taxon>
        <taxon>Dothideomycetes incertae sedis</taxon>
        <taxon>Acrospermales</taxon>
        <taxon>Acrospermaceae</taxon>
        <taxon>Pseudovirgaria</taxon>
    </lineage>
</organism>
<keyword evidence="1" id="KW-0812">Transmembrane</keyword>
<feature type="transmembrane region" description="Helical" evidence="1">
    <location>
        <begin position="46"/>
        <end position="67"/>
    </location>
</feature>
<dbReference type="EMBL" id="ML996660">
    <property type="protein sequence ID" value="KAF2752375.1"/>
    <property type="molecule type" value="Genomic_DNA"/>
</dbReference>
<evidence type="ECO:0000313" key="3">
    <source>
        <dbReference type="Proteomes" id="UP000799437"/>
    </source>
</evidence>
<gene>
    <name evidence="2" type="ORF">EJ05DRAFT_506102</name>
</gene>
<dbReference type="RefSeq" id="XP_033594833.1">
    <property type="nucleotide sequence ID" value="XM_033747781.1"/>
</dbReference>